<evidence type="ECO:0000313" key="1">
    <source>
        <dbReference type="EMBL" id="KAI3360433.1"/>
    </source>
</evidence>
<dbReference type="Proteomes" id="UP000831701">
    <property type="component" value="Chromosome 16"/>
</dbReference>
<name>A0ACB8VYZ8_9TELE</name>
<dbReference type="EMBL" id="CM041546">
    <property type="protein sequence ID" value="KAI3360433.1"/>
    <property type="molecule type" value="Genomic_DNA"/>
</dbReference>
<sequence length="468" mass="50208">MKVSPVVSVLRGEDAVLSCSFTHPYQQDYSGTITVKWLARESRAQPFFTCSIKNDSADGLGDCAASTFRYSLKGDPRRGELSLLIRTVHLNDNVKPQILSLSVVEGSPGSDGAPRRLQCEVEGHPLPSITWLSASGRPIREQVQTSGAGPYRLLSSVPYLEGDVFTCRAESWLGAAETTYPPNKTLTIALTVSGLVVLLLSTGLICCGRHRAAAQVDTSHVYGNAEEVEKQQLRCRDSPAEGAAELQLVYSTLTVNNQHASFKSSTGRQEDTGELTVKLLCVAVVVVVCCFVVVVKLLCVVVVVVKLLCCCYRYCCVFICCCLLLLLLCVVVVLLCVVVVVVKLLCVVVVVLLCVVVVVVKLLCVVVVLVVVVVVAVVVVVSVVVVASAVCRVVIVVVLQREALNNLKPLCGLVSVAAACGDAEAFSINAAEFKCENFVGSSEIKSSTLSTIQIIINFQMIFNSLVCY</sequence>
<evidence type="ECO:0000313" key="2">
    <source>
        <dbReference type="Proteomes" id="UP000831701"/>
    </source>
</evidence>
<proteinExistence type="predicted"/>
<accession>A0ACB8VYZ8</accession>
<gene>
    <name evidence="1" type="ORF">L3Q82_002257</name>
</gene>
<comment type="caution">
    <text evidence="1">The sequence shown here is derived from an EMBL/GenBank/DDBJ whole genome shotgun (WGS) entry which is preliminary data.</text>
</comment>
<keyword evidence="2" id="KW-1185">Reference proteome</keyword>
<reference evidence="1" key="1">
    <citation type="submission" date="2022-04" db="EMBL/GenBank/DDBJ databases">
        <title>Jade perch genome.</title>
        <authorList>
            <person name="Chao B."/>
        </authorList>
    </citation>
    <scope>NUCLEOTIDE SEQUENCE</scope>
    <source>
        <strain evidence="1">CB-2022</strain>
    </source>
</reference>
<protein>
    <submittedName>
        <fullName evidence="1">Uncharacterized protein</fullName>
    </submittedName>
</protein>
<organism evidence="1 2">
    <name type="scientific">Scortum barcoo</name>
    <name type="common">barcoo grunter</name>
    <dbReference type="NCBI Taxonomy" id="214431"/>
    <lineage>
        <taxon>Eukaryota</taxon>
        <taxon>Metazoa</taxon>
        <taxon>Chordata</taxon>
        <taxon>Craniata</taxon>
        <taxon>Vertebrata</taxon>
        <taxon>Euteleostomi</taxon>
        <taxon>Actinopterygii</taxon>
        <taxon>Neopterygii</taxon>
        <taxon>Teleostei</taxon>
        <taxon>Neoteleostei</taxon>
        <taxon>Acanthomorphata</taxon>
        <taxon>Eupercaria</taxon>
        <taxon>Centrarchiformes</taxon>
        <taxon>Terapontoidei</taxon>
        <taxon>Terapontidae</taxon>
        <taxon>Scortum</taxon>
    </lineage>
</organism>